<comment type="caution">
    <text evidence="2">The sequence shown here is derived from an EMBL/GenBank/DDBJ whole genome shotgun (WGS) entry which is preliminary data.</text>
</comment>
<dbReference type="EMBL" id="FQZR01000002">
    <property type="protein sequence ID" value="SHI68281.1"/>
    <property type="molecule type" value="Genomic_DNA"/>
</dbReference>
<evidence type="ECO:0000313" key="3">
    <source>
        <dbReference type="Proteomes" id="UP000184001"/>
    </source>
</evidence>
<evidence type="ECO:0000313" key="4">
    <source>
        <dbReference type="Proteomes" id="UP001568358"/>
    </source>
</evidence>
<gene>
    <name evidence="1" type="ORF">AB2Z07_01440</name>
    <name evidence="2" type="ORF">SAMN05660830_00657</name>
</gene>
<dbReference type="Gene3D" id="1.25.40.10">
    <property type="entry name" value="Tetratricopeptide repeat domain"/>
    <property type="match status" value="1"/>
</dbReference>
<sequence>MIQAKIKWYKEVLELDPGSKVFFPLARLLVKENDLIEAVSVLKTGLERHPEHFEARLLLLNCLERVEDFDQIDAELGALGDILKRYPKFWKIWAGLLAAEPGSQDAALAMTFLAAAFEETPITWRDVIDRGLQACLEESVDKFLITRQAPAPVSEPLPTSDNVGLVKDVHEILVPTTSPKDISQLKSLAELEGEIPLIRKQEAVFGEAMEGGESISERTLSMAQILADQGDLKGALEICDELTEQVTSREELENITELRTKILANRNSSVLDQVEVVTSKDRIVHTLEALAERLEARAS</sequence>
<keyword evidence="4" id="KW-1185">Reference proteome</keyword>
<reference evidence="2 3" key="1">
    <citation type="submission" date="2016-11" db="EMBL/GenBank/DDBJ databases">
        <authorList>
            <person name="Varghese N."/>
            <person name="Submissions S."/>
        </authorList>
    </citation>
    <scope>NUCLEOTIDE SEQUENCE [LARGE SCALE GENOMIC DNA]</scope>
    <source>
        <strain evidence="2 3">DSM 17919</strain>
    </source>
</reference>
<dbReference type="InterPro" id="IPR011990">
    <property type="entry name" value="TPR-like_helical_dom_sf"/>
</dbReference>
<evidence type="ECO:0000313" key="1">
    <source>
        <dbReference type="EMBL" id="MEZ6852204.1"/>
    </source>
</evidence>
<reference evidence="1 4" key="2">
    <citation type="submission" date="2024-07" db="EMBL/GenBank/DDBJ databases">
        <title>Active virus-host system and metabolic interactions in a Lokiarchaeon culture.</title>
        <authorList>
            <person name="Ponce Toledo R.I."/>
            <person name="Rodrigues Oliveira T."/>
            <person name="Schleper C."/>
        </authorList>
    </citation>
    <scope>NUCLEOTIDE SEQUENCE [LARGE SCALE GENOMIC DNA]</scope>
    <source>
        <strain evidence="1 4">B35</strain>
    </source>
</reference>
<protein>
    <submittedName>
        <fullName evidence="1">Tetratricopeptide repeat protein</fullName>
    </submittedName>
</protein>
<dbReference type="RefSeq" id="WP_020001783.1">
    <property type="nucleotide sequence ID" value="NZ_CP192217.1"/>
</dbReference>
<name>A0A8G2C7Q3_9BACT</name>
<organism evidence="2 3">
    <name type="scientific">Halodesulfovibrio aestuarii</name>
    <dbReference type="NCBI Taxonomy" id="126333"/>
    <lineage>
        <taxon>Bacteria</taxon>
        <taxon>Pseudomonadati</taxon>
        <taxon>Thermodesulfobacteriota</taxon>
        <taxon>Desulfovibrionia</taxon>
        <taxon>Desulfovibrionales</taxon>
        <taxon>Desulfovibrionaceae</taxon>
        <taxon>Halodesulfovibrio</taxon>
    </lineage>
</organism>
<dbReference type="EMBL" id="JBFSOO010000001">
    <property type="protein sequence ID" value="MEZ6852204.1"/>
    <property type="molecule type" value="Genomic_DNA"/>
</dbReference>
<dbReference type="AlphaFoldDB" id="A0A8G2C7Q3"/>
<accession>A0A8G2C7Q3</accession>
<dbReference type="SUPFAM" id="SSF48452">
    <property type="entry name" value="TPR-like"/>
    <property type="match status" value="1"/>
</dbReference>
<proteinExistence type="predicted"/>
<dbReference type="Proteomes" id="UP001568358">
    <property type="component" value="Unassembled WGS sequence"/>
</dbReference>
<evidence type="ECO:0000313" key="2">
    <source>
        <dbReference type="EMBL" id="SHI68281.1"/>
    </source>
</evidence>
<dbReference type="Proteomes" id="UP000184001">
    <property type="component" value="Unassembled WGS sequence"/>
</dbReference>